<keyword evidence="2" id="KW-0378">Hydrolase</keyword>
<feature type="transmembrane region" description="Helical" evidence="1">
    <location>
        <begin position="136"/>
        <end position="160"/>
    </location>
</feature>
<dbReference type="AlphaFoldDB" id="A0A7G3GAI7"/>
<dbReference type="KEGG" id="ifl:C1H71_11850"/>
<keyword evidence="1" id="KW-1133">Transmembrane helix</keyword>
<proteinExistence type="predicted"/>
<dbReference type="GO" id="GO:0016787">
    <property type="term" value="F:hydrolase activity"/>
    <property type="evidence" value="ECO:0007669"/>
    <property type="project" value="UniProtKB-KW"/>
</dbReference>
<dbReference type="EMBL" id="CP025781">
    <property type="protein sequence ID" value="QBC44154.1"/>
    <property type="molecule type" value="Genomic_DNA"/>
</dbReference>
<feature type="transmembrane region" description="Helical" evidence="1">
    <location>
        <begin position="90"/>
        <end position="116"/>
    </location>
</feature>
<evidence type="ECO:0000256" key="1">
    <source>
        <dbReference type="SAM" id="Phobius"/>
    </source>
</evidence>
<evidence type="ECO:0000313" key="2">
    <source>
        <dbReference type="EMBL" id="QBC44154.1"/>
    </source>
</evidence>
<name>A0A7G3GAI7_9NEIS</name>
<dbReference type="RefSeq" id="WP_130106704.1">
    <property type="nucleotide sequence ID" value="NZ_CP025781.1"/>
</dbReference>
<keyword evidence="1" id="KW-0812">Transmembrane</keyword>
<sequence length="166" mass="19476">MFIAHIPSGYIYAVSIIKSIKKIAIPTHLIIFSAVLGSILPDFDLIYFYLIDHRQTHHHKYITHWPLLWISLVFISYLIYAFSSHKKLGLLSLIAFSSCMIHIILDTVVGDIWWFFPLIDKPFALFTVNALYKPWWLNFILHWSFALELAICSFAAFIYIKRKKNN</sequence>
<evidence type="ECO:0000313" key="3">
    <source>
        <dbReference type="Proteomes" id="UP000515917"/>
    </source>
</evidence>
<dbReference type="Proteomes" id="UP000515917">
    <property type="component" value="Chromosome"/>
</dbReference>
<dbReference type="InterPro" id="IPR007404">
    <property type="entry name" value="YdjM-like"/>
</dbReference>
<organism evidence="2 3">
    <name type="scientific">Iodobacter fluviatilis</name>
    <dbReference type="NCBI Taxonomy" id="537"/>
    <lineage>
        <taxon>Bacteria</taxon>
        <taxon>Pseudomonadati</taxon>
        <taxon>Pseudomonadota</taxon>
        <taxon>Betaproteobacteria</taxon>
        <taxon>Neisseriales</taxon>
        <taxon>Chitinibacteraceae</taxon>
        <taxon>Iodobacter</taxon>
    </lineage>
</organism>
<protein>
    <submittedName>
        <fullName evidence="2">Hydrolase</fullName>
    </submittedName>
</protein>
<dbReference type="Pfam" id="PF04307">
    <property type="entry name" value="YdjM"/>
    <property type="match status" value="1"/>
</dbReference>
<feature type="transmembrane region" description="Helical" evidence="1">
    <location>
        <begin position="62"/>
        <end position="83"/>
    </location>
</feature>
<keyword evidence="3" id="KW-1185">Reference proteome</keyword>
<keyword evidence="1" id="KW-0472">Membrane</keyword>
<feature type="transmembrane region" description="Helical" evidence="1">
    <location>
        <begin position="29"/>
        <end position="50"/>
    </location>
</feature>
<reference evidence="2 3" key="1">
    <citation type="submission" date="2018-01" db="EMBL/GenBank/DDBJ databases">
        <title>Genome sequence of Iodobacter sp. strain PCH194 isolated from Indian Trans-Himalaya.</title>
        <authorList>
            <person name="Kumar V."/>
            <person name="Thakur V."/>
            <person name="Kumar S."/>
            <person name="Singh D."/>
        </authorList>
    </citation>
    <scope>NUCLEOTIDE SEQUENCE [LARGE SCALE GENOMIC DNA]</scope>
    <source>
        <strain evidence="2 3">PCH194</strain>
    </source>
</reference>
<gene>
    <name evidence="2" type="ORF">C1H71_11850</name>
</gene>
<accession>A0A7G3GAI7</accession>